<accession>A0ABW4L5R3</accession>
<name>A0ABW4L5R3_9MICO</name>
<keyword evidence="6" id="KW-1185">Reference proteome</keyword>
<dbReference type="Proteomes" id="UP001597277">
    <property type="component" value="Unassembled WGS sequence"/>
</dbReference>
<dbReference type="PROSITE" id="PS00687">
    <property type="entry name" value="ALDEHYDE_DEHYDR_GLU"/>
    <property type="match status" value="1"/>
</dbReference>
<feature type="domain" description="Aldehyde dehydrogenase" evidence="4">
    <location>
        <begin position="31"/>
        <end position="490"/>
    </location>
</feature>
<dbReference type="InterPro" id="IPR016163">
    <property type="entry name" value="Ald_DH_C"/>
</dbReference>
<dbReference type="RefSeq" id="WP_388003301.1">
    <property type="nucleotide sequence ID" value="NZ_JBHUEE010000002.1"/>
</dbReference>
<dbReference type="Pfam" id="PF00171">
    <property type="entry name" value="Aldedh"/>
    <property type="match status" value="1"/>
</dbReference>
<dbReference type="Gene3D" id="3.40.309.10">
    <property type="entry name" value="Aldehyde Dehydrogenase, Chain A, domain 2"/>
    <property type="match status" value="1"/>
</dbReference>
<proteinExistence type="inferred from homology"/>
<protein>
    <submittedName>
        <fullName evidence="5">Aldehyde dehydrogenase family protein</fullName>
    </submittedName>
</protein>
<dbReference type="SUPFAM" id="SSF53720">
    <property type="entry name" value="ALDH-like"/>
    <property type="match status" value="1"/>
</dbReference>
<dbReference type="InterPro" id="IPR016161">
    <property type="entry name" value="Ald_DH/histidinol_DH"/>
</dbReference>
<organism evidence="5 6">
    <name type="scientific">Georgenia deserti</name>
    <dbReference type="NCBI Taxonomy" id="2093781"/>
    <lineage>
        <taxon>Bacteria</taxon>
        <taxon>Bacillati</taxon>
        <taxon>Actinomycetota</taxon>
        <taxon>Actinomycetes</taxon>
        <taxon>Micrococcales</taxon>
        <taxon>Bogoriellaceae</taxon>
        <taxon>Georgenia</taxon>
    </lineage>
</organism>
<dbReference type="PANTHER" id="PTHR11699">
    <property type="entry name" value="ALDEHYDE DEHYDROGENASE-RELATED"/>
    <property type="match status" value="1"/>
</dbReference>
<evidence type="ECO:0000259" key="4">
    <source>
        <dbReference type="Pfam" id="PF00171"/>
    </source>
</evidence>
<dbReference type="Gene3D" id="3.40.605.10">
    <property type="entry name" value="Aldehyde Dehydrogenase, Chain A, domain 1"/>
    <property type="match status" value="1"/>
</dbReference>
<dbReference type="InterPro" id="IPR016162">
    <property type="entry name" value="Ald_DH_N"/>
</dbReference>
<reference evidence="6" key="1">
    <citation type="journal article" date="2019" name="Int. J. Syst. Evol. Microbiol.">
        <title>The Global Catalogue of Microorganisms (GCM) 10K type strain sequencing project: providing services to taxonomists for standard genome sequencing and annotation.</title>
        <authorList>
            <consortium name="The Broad Institute Genomics Platform"/>
            <consortium name="The Broad Institute Genome Sequencing Center for Infectious Disease"/>
            <person name="Wu L."/>
            <person name="Ma J."/>
        </authorList>
    </citation>
    <scope>NUCLEOTIDE SEQUENCE [LARGE SCALE GENOMIC DNA]</scope>
    <source>
        <strain evidence="6">JCM 17130</strain>
    </source>
</reference>
<keyword evidence="1 3" id="KW-0560">Oxidoreductase</keyword>
<dbReference type="InterPro" id="IPR029510">
    <property type="entry name" value="Ald_DH_CS_GLU"/>
</dbReference>
<gene>
    <name evidence="5" type="ORF">ACFSE6_05685</name>
</gene>
<evidence type="ECO:0000313" key="6">
    <source>
        <dbReference type="Proteomes" id="UP001597277"/>
    </source>
</evidence>
<sequence>MAVTSDTTETATAPAESDLLLDGVQLIGGDWVASGTGRTIDVINPANQQVLARIPRSDADDVDRAVRAAEEAFPAWRDLNATARGELLFAWADLVEARSAELDSLESQEVGRPSWGPPPMPRQLRFIAGQADKVQGVSLPTHSPDTLGFTLREPYGVVGAIIPWNAPGPMFATEVGAAIAAGNTIVIKPAEDAPLTPLALAKLALEAGIPPGVINVVTGYGAEAGAAVPAHPKVRRMGFVGSPETGRSVMEACARTLTPLHLELGGKSPQVVLDDADLDAAIPAMATAITLNTGQVCAAGSRVVVQRSIHDEVVRRLAEQMSQVTVGLWHERCAMGPLVNKKQHERVLGYIDIGKQAGADLVLGGGVPEGEKFADGFFVEPTIFDNVDPDMRIAREEIFGPVLSVIPVEDEAEAIAVANDTDYGLVSSVWTRDVGRAVRVSRALQAGQVGVNSPIGAAVIGGPFGGYKNSGFGRTMGADSVLEWTQVKTVSMREAGFPGR</sequence>
<comment type="similarity">
    <text evidence="3">Belongs to the aldehyde dehydrogenase family.</text>
</comment>
<dbReference type="EMBL" id="JBHUEE010000002">
    <property type="protein sequence ID" value="MFD1717314.1"/>
    <property type="molecule type" value="Genomic_DNA"/>
</dbReference>
<feature type="active site" evidence="2">
    <location>
        <position position="263"/>
    </location>
</feature>
<evidence type="ECO:0000256" key="2">
    <source>
        <dbReference type="PROSITE-ProRule" id="PRU10007"/>
    </source>
</evidence>
<comment type="caution">
    <text evidence="5">The sequence shown here is derived from an EMBL/GenBank/DDBJ whole genome shotgun (WGS) entry which is preliminary data.</text>
</comment>
<evidence type="ECO:0000256" key="1">
    <source>
        <dbReference type="ARBA" id="ARBA00023002"/>
    </source>
</evidence>
<evidence type="ECO:0000256" key="3">
    <source>
        <dbReference type="RuleBase" id="RU003345"/>
    </source>
</evidence>
<evidence type="ECO:0000313" key="5">
    <source>
        <dbReference type="EMBL" id="MFD1717314.1"/>
    </source>
</evidence>
<dbReference type="InterPro" id="IPR015590">
    <property type="entry name" value="Aldehyde_DH_dom"/>
</dbReference>